<accession>A0A974PB88</accession>
<dbReference type="KEGG" id="pson:JI735_29840"/>
<name>A0A974PB88_9BACL</name>
<dbReference type="AlphaFoldDB" id="A0A974PB88"/>
<evidence type="ECO:0000313" key="1">
    <source>
        <dbReference type="EMBL" id="QQZ60631.1"/>
    </source>
</evidence>
<sequence length="192" mass="20675">MDGGTTVLNTYTLPMTDESGKSIKIGDLKVGDFVNITFNGSAPLALRAVKLNSGQLTAVDAAAGTFTLKDYKGGAQTFSAAGGVKIIRDGSTTTSLGSLTTADRVEVRKDSDGSTIIRVLSQQSRVFWRYESGTNEILVKRASASDSNYRFVPGPNVYIHQGDTTLPVQSLKENDKIIMYFNNNILVEIAKQ</sequence>
<proteinExistence type="predicted"/>
<protein>
    <submittedName>
        <fullName evidence="1">Uncharacterized protein</fullName>
    </submittedName>
</protein>
<reference evidence="1 2" key="1">
    <citation type="submission" date="2021-01" db="EMBL/GenBank/DDBJ databases">
        <title>Whole genome sequence of Paenibacillus sonchi LMG 24727 for comparative genomics.</title>
        <authorList>
            <person name="Lee G."/>
            <person name="Kim M.-J."/>
            <person name="Lim K."/>
            <person name="Shin J.-H."/>
        </authorList>
    </citation>
    <scope>NUCLEOTIDE SEQUENCE [LARGE SCALE GENOMIC DNA]</scope>
    <source>
        <strain evidence="1 2">LMG 24727</strain>
    </source>
</reference>
<organism evidence="1 2">
    <name type="scientific">Paenibacillus sonchi</name>
    <dbReference type="NCBI Taxonomy" id="373687"/>
    <lineage>
        <taxon>Bacteria</taxon>
        <taxon>Bacillati</taxon>
        <taxon>Bacillota</taxon>
        <taxon>Bacilli</taxon>
        <taxon>Bacillales</taxon>
        <taxon>Paenibacillaceae</taxon>
        <taxon>Paenibacillus</taxon>
        <taxon>Paenibacillus sonchi group</taxon>
    </lineage>
</organism>
<keyword evidence="2" id="KW-1185">Reference proteome</keyword>
<dbReference type="Proteomes" id="UP000595841">
    <property type="component" value="Chromosome"/>
</dbReference>
<dbReference type="EMBL" id="CP068595">
    <property type="protein sequence ID" value="QQZ60631.1"/>
    <property type="molecule type" value="Genomic_DNA"/>
</dbReference>
<gene>
    <name evidence="1" type="ORF">JI735_29840</name>
</gene>
<evidence type="ECO:0000313" key="2">
    <source>
        <dbReference type="Proteomes" id="UP000595841"/>
    </source>
</evidence>